<dbReference type="InterPro" id="IPR039418">
    <property type="entry name" value="LexA-like"/>
</dbReference>
<accession>A0A5E4X4M9</accession>
<dbReference type="SUPFAM" id="SSF51306">
    <property type="entry name" value="LexA/Signal peptidase"/>
    <property type="match status" value="1"/>
</dbReference>
<dbReference type="EMBL" id="CABPSH010000010">
    <property type="protein sequence ID" value="VVE31188.1"/>
    <property type="molecule type" value="Genomic_DNA"/>
</dbReference>
<evidence type="ECO:0000313" key="3">
    <source>
        <dbReference type="Proteomes" id="UP000400981"/>
    </source>
</evidence>
<evidence type="ECO:0000259" key="1">
    <source>
        <dbReference type="Pfam" id="PF00717"/>
    </source>
</evidence>
<protein>
    <submittedName>
        <fullName evidence="2">Phage repressor</fullName>
    </submittedName>
</protein>
<feature type="domain" description="Peptidase S24/S26A/S26B/S26C" evidence="1">
    <location>
        <begin position="1"/>
        <end position="77"/>
    </location>
</feature>
<gene>
    <name evidence="2" type="ORF">PEP31012_03685</name>
</gene>
<dbReference type="AlphaFoldDB" id="A0A5E4X4M9"/>
<dbReference type="InterPro" id="IPR015927">
    <property type="entry name" value="Peptidase_S24_S26A/B/C"/>
</dbReference>
<dbReference type="CDD" id="cd06529">
    <property type="entry name" value="S24_LexA-like"/>
    <property type="match status" value="1"/>
</dbReference>
<sequence length="86" mass="10052">MEPRFFEGDLAIIDPELSPKPGQFVVAKNSNDEATFKKYRPRGVDEHGNEVFELVPMNEDYPMLHSERDHLHIIGVCIERRENMLR</sequence>
<dbReference type="InterPro" id="IPR036286">
    <property type="entry name" value="LexA/Signal_pep-like_sf"/>
</dbReference>
<organism evidence="2 3">
    <name type="scientific">Pandoraea eparura</name>
    <dbReference type="NCBI Taxonomy" id="2508291"/>
    <lineage>
        <taxon>Bacteria</taxon>
        <taxon>Pseudomonadati</taxon>
        <taxon>Pseudomonadota</taxon>
        <taxon>Betaproteobacteria</taxon>
        <taxon>Burkholderiales</taxon>
        <taxon>Burkholderiaceae</taxon>
        <taxon>Pandoraea</taxon>
    </lineage>
</organism>
<proteinExistence type="predicted"/>
<dbReference type="Proteomes" id="UP000400981">
    <property type="component" value="Unassembled WGS sequence"/>
</dbReference>
<reference evidence="2 3" key="1">
    <citation type="submission" date="2019-08" db="EMBL/GenBank/DDBJ databases">
        <authorList>
            <person name="Peeters C."/>
        </authorList>
    </citation>
    <scope>NUCLEOTIDE SEQUENCE [LARGE SCALE GENOMIC DNA]</scope>
    <source>
        <strain evidence="2 3">LMG 31012</strain>
    </source>
</reference>
<evidence type="ECO:0000313" key="2">
    <source>
        <dbReference type="EMBL" id="VVE31188.1"/>
    </source>
</evidence>
<keyword evidence="3" id="KW-1185">Reference proteome</keyword>
<name>A0A5E4X4M9_9BURK</name>
<dbReference type="Pfam" id="PF00717">
    <property type="entry name" value="Peptidase_S24"/>
    <property type="match status" value="1"/>
</dbReference>
<dbReference type="Gene3D" id="2.10.109.10">
    <property type="entry name" value="Umud Fragment, subunit A"/>
    <property type="match status" value="1"/>
</dbReference>